<reference evidence="1" key="2">
    <citation type="journal article" date="2022" name="New Phytol.">
        <title>Evolutionary transition to the ectomycorrhizal habit in the genomes of a hyperdiverse lineage of mushroom-forming fungi.</title>
        <authorList>
            <person name="Looney B."/>
            <person name="Miyauchi S."/>
            <person name="Morin E."/>
            <person name="Drula E."/>
            <person name="Courty P.E."/>
            <person name="Kohler A."/>
            <person name="Kuo A."/>
            <person name="LaButti K."/>
            <person name="Pangilinan J."/>
            <person name="Lipzen A."/>
            <person name="Riley R."/>
            <person name="Andreopoulos W."/>
            <person name="He G."/>
            <person name="Johnson J."/>
            <person name="Nolan M."/>
            <person name="Tritt A."/>
            <person name="Barry K.W."/>
            <person name="Grigoriev I.V."/>
            <person name="Nagy L.G."/>
            <person name="Hibbett D."/>
            <person name="Henrissat B."/>
            <person name="Matheny P.B."/>
            <person name="Labbe J."/>
            <person name="Martin F.M."/>
        </authorList>
    </citation>
    <scope>NUCLEOTIDE SEQUENCE</scope>
    <source>
        <strain evidence="1">EC-137</strain>
    </source>
</reference>
<sequence length="77" mass="8258">MPGGSAGCLARLSLFSLSVTLILRCIAAEYLSGDYALEQHPSLRTLRARDLSRLPRPLRDNAGCNLKTDAALGVTKT</sequence>
<protein>
    <submittedName>
        <fullName evidence="1">Uncharacterized protein</fullName>
    </submittedName>
</protein>
<name>A0ACB8QAG7_9AGAM</name>
<evidence type="ECO:0000313" key="1">
    <source>
        <dbReference type="EMBL" id="KAI0028794.1"/>
    </source>
</evidence>
<comment type="caution">
    <text evidence="1">The sequence shown here is derived from an EMBL/GenBank/DDBJ whole genome shotgun (WGS) entry which is preliminary data.</text>
</comment>
<accession>A0ACB8QAG7</accession>
<reference evidence="1" key="1">
    <citation type="submission" date="2021-02" db="EMBL/GenBank/DDBJ databases">
        <authorList>
            <consortium name="DOE Joint Genome Institute"/>
            <person name="Ahrendt S."/>
            <person name="Looney B.P."/>
            <person name="Miyauchi S."/>
            <person name="Morin E."/>
            <person name="Drula E."/>
            <person name="Courty P.E."/>
            <person name="Chicoki N."/>
            <person name="Fauchery L."/>
            <person name="Kohler A."/>
            <person name="Kuo A."/>
            <person name="Labutti K."/>
            <person name="Pangilinan J."/>
            <person name="Lipzen A."/>
            <person name="Riley R."/>
            <person name="Andreopoulos W."/>
            <person name="He G."/>
            <person name="Johnson J."/>
            <person name="Barry K.W."/>
            <person name="Grigoriev I.V."/>
            <person name="Nagy L."/>
            <person name="Hibbett D."/>
            <person name="Henrissat B."/>
            <person name="Matheny P.B."/>
            <person name="Labbe J."/>
            <person name="Martin F."/>
        </authorList>
    </citation>
    <scope>NUCLEOTIDE SEQUENCE</scope>
    <source>
        <strain evidence="1">EC-137</strain>
    </source>
</reference>
<proteinExistence type="predicted"/>
<gene>
    <name evidence="1" type="ORF">K488DRAFT_89388</name>
</gene>
<dbReference type="EMBL" id="MU273722">
    <property type="protein sequence ID" value="KAI0028794.1"/>
    <property type="molecule type" value="Genomic_DNA"/>
</dbReference>
<organism evidence="1 2">
    <name type="scientific">Vararia minispora EC-137</name>
    <dbReference type="NCBI Taxonomy" id="1314806"/>
    <lineage>
        <taxon>Eukaryota</taxon>
        <taxon>Fungi</taxon>
        <taxon>Dikarya</taxon>
        <taxon>Basidiomycota</taxon>
        <taxon>Agaricomycotina</taxon>
        <taxon>Agaricomycetes</taxon>
        <taxon>Russulales</taxon>
        <taxon>Lachnocladiaceae</taxon>
        <taxon>Vararia</taxon>
    </lineage>
</organism>
<dbReference type="Proteomes" id="UP000814128">
    <property type="component" value="Unassembled WGS sequence"/>
</dbReference>
<evidence type="ECO:0000313" key="2">
    <source>
        <dbReference type="Proteomes" id="UP000814128"/>
    </source>
</evidence>
<keyword evidence="2" id="KW-1185">Reference proteome</keyword>